<dbReference type="KEGG" id="pmal:PMUG01_10023000"/>
<accession>A0A1A8W523</accession>
<evidence type="ECO:0000313" key="4">
    <source>
        <dbReference type="Proteomes" id="UP000219813"/>
    </source>
</evidence>
<reference evidence="2 4" key="3">
    <citation type="submission" date="2016-06" db="EMBL/GenBank/DDBJ databases">
        <authorList>
            <consortium name="Pathogen Informatics"/>
        </authorList>
    </citation>
    <scope>NUCLEOTIDE SEQUENCE [LARGE SCALE GENOMIC DNA]</scope>
</reference>
<dbReference type="Proteomes" id="UP000219813">
    <property type="component" value="Chromosome 10"/>
</dbReference>
<evidence type="ECO:0000313" key="2">
    <source>
        <dbReference type="EMBL" id="SCN44756.1"/>
    </source>
</evidence>
<organism evidence="1 3">
    <name type="scientific">Plasmodium malariae</name>
    <dbReference type="NCBI Taxonomy" id="5858"/>
    <lineage>
        <taxon>Eukaryota</taxon>
        <taxon>Sar</taxon>
        <taxon>Alveolata</taxon>
        <taxon>Apicomplexa</taxon>
        <taxon>Aconoidasida</taxon>
        <taxon>Haemosporida</taxon>
        <taxon>Plasmodiidae</taxon>
        <taxon>Plasmodium</taxon>
        <taxon>Plasmodium (Plasmodium)</taxon>
    </lineage>
</organism>
<proteinExistence type="predicted"/>
<dbReference type="Proteomes" id="UP000078597">
    <property type="component" value="Unassembled WGS sequence"/>
</dbReference>
<keyword evidence="4" id="KW-1185">Reference proteome</keyword>
<reference evidence="3" key="2">
    <citation type="submission" date="2016-05" db="EMBL/GenBank/DDBJ databases">
        <authorList>
            <person name="Naeem Raeece"/>
        </authorList>
    </citation>
    <scope>NUCLEOTIDE SEQUENCE [LARGE SCALE GENOMIC DNA]</scope>
</reference>
<dbReference type="OMA" id="CMGMRTY"/>
<dbReference type="VEuPathDB" id="PlasmoDB:PmUG01_10023000"/>
<dbReference type="AlphaFoldDB" id="A0A1A8W523"/>
<gene>
    <name evidence="2" type="primary">PmUG01_10023000</name>
    <name evidence="1" type="ORF">PMALA_015400</name>
    <name evidence="2" type="ORF">PMUG01_10023000</name>
</gene>
<dbReference type="EMBL" id="FLQW01000829">
    <property type="protein sequence ID" value="SBS86243.1"/>
    <property type="molecule type" value="Genomic_DNA"/>
</dbReference>
<dbReference type="EMBL" id="LT594631">
    <property type="protein sequence ID" value="SCN44756.1"/>
    <property type="molecule type" value="Genomic_DNA"/>
</dbReference>
<name>A0A1A8W523_PLAMA</name>
<protein>
    <submittedName>
        <fullName evidence="1">Uncharacterized protein</fullName>
    </submittedName>
</protein>
<dbReference type="OrthoDB" id="371881at2759"/>
<evidence type="ECO:0000313" key="1">
    <source>
        <dbReference type="EMBL" id="SBS86243.1"/>
    </source>
</evidence>
<sequence>MKYNTFNEINSEISINEDVTFSSDETVDPTLIKGRHIIHHKRANENFAFIPNDLTVKGETENLQEQLSVLDDFKIILFGCIGIRTYKIFSYV</sequence>
<evidence type="ECO:0000313" key="3">
    <source>
        <dbReference type="Proteomes" id="UP000078597"/>
    </source>
</evidence>
<dbReference type="RefSeq" id="XP_028862005.1">
    <property type="nucleotide sequence ID" value="XM_029005414.1"/>
</dbReference>
<dbReference type="GeneID" id="39869230"/>
<reference evidence="1" key="1">
    <citation type="submission" date="2016-05" db="EMBL/GenBank/DDBJ databases">
        <authorList>
            <person name="Lavstsen T."/>
            <person name="Jespersen J.S."/>
        </authorList>
    </citation>
    <scope>NUCLEOTIDE SEQUENCE [LARGE SCALE GENOMIC DNA]</scope>
</reference>